<feature type="transmembrane region" description="Helical" evidence="9">
    <location>
        <begin position="1074"/>
        <end position="1093"/>
    </location>
</feature>
<sequence>METNVDELWVETGGQLEEELAYTKFAMSSGSEGTSTSSSSLGSTLQMLIQTGADVATKDSLLFHYEAAKAATEVSVAVFNQTWQFSDLCYKLSIPTSSEDGGIDFSVILDRLLPCFIITPLDCFWEGAKLLGPRPALYINPTLSVTWANLRPLELLDQFLELPSDSIQAKLTTYKDLMLQAGVTTGYTERWCLDPHDPECPTTAPNHDSKATPDVKSILSQGCSGFATNLMQWPIDLIVGDIKRDSSSTITNARGLETLFRLMSAQNMYQFHKNTVKTGNIIDWSEERALQVLSEWQREYVKKIYSVRPPERLNSTSNEPDTLYAFTAATADDILLEFSNISFARVIGGYLLMMGYACLSLMRMRASRSQGAVGVLGVLLVALSVAAGLGISSVIGISFNAASTQVLPFLLLGLGVDDMFLMAHHFGEISVLSYIPFEERTGECLKRVGVSVFLTSVAILSGFLFSLIIPMPALRAFGLQAAIVTVFNLVSVLIIFPAILSLDLKRRKNNKLDILCCFDSSSANEVIDLTENAMQSHTCSHTHGGHRYPHVGPAPGVHNPGPLPGNNSPPYQEGSETTITMHHTIQAYSNRSYVTVRGPTTETSVRPPFNSGYSENHGTLYNEHPRTPPPEYTASTTKREDEVVTKPTSARPKVAFVNEAISGTSTPGRSTPASSGVPGRISRRGHGSNPPTNLTTPMESVRSSTHSLVPHKRRKSGLCCFGAKKRSGALYACLATLPSMTVSQLGERYYAPFLMKNPVRVIVIILFCGLLGVSIYGCTVVEDGLDFGDVLPRGTREHAAIVAQTTYFSFYNMYIVTKKFNYHSNQEHLYRLHHSVGNISYVVRETDGSLNRFWLEYFRDWLQVLQDAFDEDWTKGFVNETTWTAEASDNAILAFKLLRQTGEPLRPTDISRIGCKINGRPCERVDRIRLVSDDGIIPEDAFYNYLSAWVGNDPLSYEASQAVIIPQPESWLHEPKSANMYIPRSPDIIYAQMPYYLNGMRENQDFVNVITWVRGVCESIAAQTDIDSYPSGYPFTYWQQYIDLRFWLFISLGCVIVAVFIVLSVILFNPWASAIMAIFLAMISAELLGFMGATNVKLSAVPAVILVAAIGLGVEFTVHITFAYLTCCGTKEDRVKHSIGHMLGPVVDGAISTLLGIVMLAGAEFDFIITYFFQVLAVLIALGVLNGLVLLPVVLSLIGPPPEVVPVGGGARLKTPTPPPSPPAEEVACNCHSHAIGSYNSNCNNNRSHVCHCHRRPTHYCSRNHYSSRDDLHMRRRCGHSCYGRGPANNAYRRPHFHNFPPHYQGEGFVPFSAFPSSNVENGGHTPDQNTAWQQHPFEVPPSNTGEGSRVYVYPHAEYVVYSRGDATPNEQMHDLQHCENPLNNGQFQPARHTNDITSRAASTSQGESVTKSNGGDGKQNIPTLTATSSLTVKVHSSGRQPVVAFVEPSTSSTSSSRVFPNLHQPNYAAWGALGEGETLAVPQQRRRFDISALNDQRPGTITTRNDQPGAVQD</sequence>
<evidence type="ECO:0000256" key="7">
    <source>
        <dbReference type="ARBA" id="ARBA00023180"/>
    </source>
</evidence>
<feature type="region of interest" description="Disordered" evidence="8">
    <location>
        <begin position="1495"/>
        <end position="1514"/>
    </location>
</feature>
<comment type="subcellular location">
    <subcellularLocation>
        <location evidence="1">Membrane</location>
        <topology evidence="1">Multi-pass membrane protein</topology>
    </subcellularLocation>
</comment>
<evidence type="ECO:0000256" key="9">
    <source>
        <dbReference type="SAM" id="Phobius"/>
    </source>
</evidence>
<evidence type="ECO:0000256" key="4">
    <source>
        <dbReference type="ARBA" id="ARBA00022989"/>
    </source>
</evidence>
<feature type="transmembrane region" description="Helical" evidence="9">
    <location>
        <begin position="481"/>
        <end position="502"/>
    </location>
</feature>
<dbReference type="Proteomes" id="UP001642483">
    <property type="component" value="Unassembled WGS sequence"/>
</dbReference>
<keyword evidence="7" id="KW-0325">Glycoprotein</keyword>
<dbReference type="NCBIfam" id="TIGR00918">
    <property type="entry name" value="2A060602"/>
    <property type="match status" value="1"/>
</dbReference>
<dbReference type="InterPro" id="IPR000731">
    <property type="entry name" value="SSD"/>
</dbReference>
<evidence type="ECO:0000313" key="11">
    <source>
        <dbReference type="EMBL" id="CAK8675848.1"/>
    </source>
</evidence>
<proteinExistence type="inferred from homology"/>
<keyword evidence="3 9" id="KW-0812">Transmembrane</keyword>
<feature type="region of interest" description="Disordered" evidence="8">
    <location>
        <begin position="599"/>
        <end position="647"/>
    </location>
</feature>
<organism evidence="11 12">
    <name type="scientific">Clavelina lepadiformis</name>
    <name type="common">Light-bulb sea squirt</name>
    <name type="synonym">Ascidia lepadiformis</name>
    <dbReference type="NCBI Taxonomy" id="159417"/>
    <lineage>
        <taxon>Eukaryota</taxon>
        <taxon>Metazoa</taxon>
        <taxon>Chordata</taxon>
        <taxon>Tunicata</taxon>
        <taxon>Ascidiacea</taxon>
        <taxon>Aplousobranchia</taxon>
        <taxon>Clavelinidae</taxon>
        <taxon>Clavelina</taxon>
    </lineage>
</organism>
<dbReference type="SUPFAM" id="SSF82866">
    <property type="entry name" value="Multidrug efflux transporter AcrB transmembrane domain"/>
    <property type="match status" value="2"/>
</dbReference>
<accession>A0ABP0F807</accession>
<feature type="compositionally biased region" description="Polar residues" evidence="8">
    <location>
        <begin position="1495"/>
        <end position="1507"/>
    </location>
</feature>
<evidence type="ECO:0000256" key="5">
    <source>
        <dbReference type="ARBA" id="ARBA00023136"/>
    </source>
</evidence>
<keyword evidence="6" id="KW-0675">Receptor</keyword>
<evidence type="ECO:0000256" key="8">
    <source>
        <dbReference type="SAM" id="MobiDB-lite"/>
    </source>
</evidence>
<feature type="compositionally biased region" description="Polar residues" evidence="8">
    <location>
        <begin position="689"/>
        <end position="707"/>
    </location>
</feature>
<feature type="compositionally biased region" description="Polar residues" evidence="8">
    <location>
        <begin position="1397"/>
        <end position="1414"/>
    </location>
</feature>
<dbReference type="Gene3D" id="1.20.1640.10">
    <property type="entry name" value="Multidrug efflux transporter AcrB transmembrane domain"/>
    <property type="match status" value="2"/>
</dbReference>
<feature type="transmembrane region" description="Helical" evidence="9">
    <location>
        <begin position="343"/>
        <end position="362"/>
    </location>
</feature>
<evidence type="ECO:0000256" key="3">
    <source>
        <dbReference type="ARBA" id="ARBA00022692"/>
    </source>
</evidence>
<feature type="domain" description="SSD" evidence="10">
    <location>
        <begin position="342"/>
        <end position="502"/>
    </location>
</feature>
<feature type="compositionally biased region" description="Polar residues" evidence="8">
    <location>
        <begin position="661"/>
        <end position="674"/>
    </location>
</feature>
<protein>
    <recommendedName>
        <fullName evidence="10">SSD domain-containing protein</fullName>
    </recommendedName>
</protein>
<evidence type="ECO:0000256" key="6">
    <source>
        <dbReference type="ARBA" id="ARBA00023170"/>
    </source>
</evidence>
<reference evidence="11 12" key="1">
    <citation type="submission" date="2024-02" db="EMBL/GenBank/DDBJ databases">
        <authorList>
            <person name="Daric V."/>
            <person name="Darras S."/>
        </authorList>
    </citation>
    <scope>NUCLEOTIDE SEQUENCE [LARGE SCALE GENOMIC DNA]</scope>
</reference>
<evidence type="ECO:0000313" key="12">
    <source>
        <dbReference type="Proteomes" id="UP001642483"/>
    </source>
</evidence>
<feature type="transmembrane region" description="Helical" evidence="9">
    <location>
        <begin position="798"/>
        <end position="816"/>
    </location>
</feature>
<evidence type="ECO:0000256" key="2">
    <source>
        <dbReference type="ARBA" id="ARBA00005585"/>
    </source>
</evidence>
<feature type="region of interest" description="Disordered" evidence="8">
    <location>
        <begin position="1397"/>
        <end position="1424"/>
    </location>
</feature>
<feature type="transmembrane region" description="Helical" evidence="9">
    <location>
        <begin position="1046"/>
        <end position="1068"/>
    </location>
</feature>
<dbReference type="PANTHER" id="PTHR46022">
    <property type="entry name" value="PROTEIN PATCHED"/>
    <property type="match status" value="1"/>
</dbReference>
<dbReference type="PANTHER" id="PTHR46022:SF1">
    <property type="entry name" value="PROTEIN PATCHED"/>
    <property type="match status" value="1"/>
</dbReference>
<dbReference type="InterPro" id="IPR053958">
    <property type="entry name" value="HMGCR/SNAP/NPC1-like_SSD"/>
</dbReference>
<comment type="caution">
    <text evidence="11">The sequence shown here is derived from an EMBL/GenBank/DDBJ whole genome shotgun (WGS) entry which is preliminary data.</text>
</comment>
<feature type="transmembrane region" description="Helical" evidence="9">
    <location>
        <begin position="1100"/>
        <end position="1122"/>
    </location>
</feature>
<feature type="transmembrane region" description="Helical" evidence="9">
    <location>
        <begin position="758"/>
        <end position="778"/>
    </location>
</feature>
<dbReference type="InterPro" id="IPR004766">
    <property type="entry name" value="TM_rcpt_patched"/>
</dbReference>
<keyword evidence="4 9" id="KW-1133">Transmembrane helix</keyword>
<keyword evidence="5 9" id="KW-0472">Membrane</keyword>
<name>A0ABP0F807_CLALP</name>
<feature type="transmembrane region" description="Helical" evidence="9">
    <location>
        <begin position="1175"/>
        <end position="1198"/>
    </location>
</feature>
<feature type="transmembrane region" description="Helical" evidence="9">
    <location>
        <begin position="449"/>
        <end position="469"/>
    </location>
</feature>
<evidence type="ECO:0000259" key="10">
    <source>
        <dbReference type="PROSITE" id="PS50156"/>
    </source>
</evidence>
<dbReference type="Pfam" id="PF12349">
    <property type="entry name" value="Sterol-sensing"/>
    <property type="match status" value="1"/>
</dbReference>
<feature type="transmembrane region" description="Helical" evidence="9">
    <location>
        <begin position="374"/>
        <end position="399"/>
    </location>
</feature>
<gene>
    <name evidence="11" type="ORF">CVLEPA_LOCUS5380</name>
</gene>
<feature type="transmembrane region" description="Helical" evidence="9">
    <location>
        <begin position="1142"/>
        <end position="1163"/>
    </location>
</feature>
<keyword evidence="12" id="KW-1185">Reference proteome</keyword>
<comment type="similarity">
    <text evidence="2">Belongs to the patched family.</text>
</comment>
<dbReference type="PROSITE" id="PS50156">
    <property type="entry name" value="SSD"/>
    <property type="match status" value="1"/>
</dbReference>
<feature type="region of interest" description="Disordered" evidence="8">
    <location>
        <begin position="660"/>
        <end position="708"/>
    </location>
</feature>
<evidence type="ECO:0000256" key="1">
    <source>
        <dbReference type="ARBA" id="ARBA00004141"/>
    </source>
</evidence>
<dbReference type="EMBL" id="CAWYQH010000024">
    <property type="protein sequence ID" value="CAK8675848.1"/>
    <property type="molecule type" value="Genomic_DNA"/>
</dbReference>